<evidence type="ECO:0000313" key="7">
    <source>
        <dbReference type="Proteomes" id="UP000583613"/>
    </source>
</evidence>
<dbReference type="InterPro" id="IPR051931">
    <property type="entry name" value="PAK3-like"/>
</dbReference>
<evidence type="ECO:0000256" key="3">
    <source>
        <dbReference type="ARBA" id="ARBA00022741"/>
    </source>
</evidence>
<dbReference type="OrthoDB" id="8693905at2759"/>
<keyword evidence="4" id="KW-0067">ATP-binding</keyword>
<dbReference type="AlphaFoldDB" id="A0A7K8XP65"/>
<dbReference type="GO" id="GO:0004674">
    <property type="term" value="F:protein serine/threonine kinase activity"/>
    <property type="evidence" value="ECO:0007669"/>
    <property type="project" value="UniProtKB-EC"/>
</dbReference>
<dbReference type="Pfam" id="PF00069">
    <property type="entry name" value="Pkinase"/>
    <property type="match status" value="1"/>
</dbReference>
<dbReference type="Proteomes" id="UP000583613">
    <property type="component" value="Unassembled WGS sequence"/>
</dbReference>
<dbReference type="EMBL" id="VWZE01014706">
    <property type="protein sequence ID" value="NXF92484.1"/>
    <property type="molecule type" value="Genomic_DNA"/>
</dbReference>
<proteinExistence type="inferred from homology"/>
<gene>
    <name evidence="6" type="primary">Pak3_3</name>
    <name evidence="6" type="ORF">EUBBOU_R13248</name>
</gene>
<organism evidence="6 7">
    <name type="scientific">Eubucco bourcierii</name>
    <name type="common">red-headed barbet</name>
    <dbReference type="NCBI Taxonomy" id="91767"/>
    <lineage>
        <taxon>Eukaryota</taxon>
        <taxon>Metazoa</taxon>
        <taxon>Chordata</taxon>
        <taxon>Craniata</taxon>
        <taxon>Vertebrata</taxon>
        <taxon>Euteleostomi</taxon>
        <taxon>Archelosauria</taxon>
        <taxon>Archosauria</taxon>
        <taxon>Dinosauria</taxon>
        <taxon>Saurischia</taxon>
        <taxon>Theropoda</taxon>
        <taxon>Coelurosauria</taxon>
        <taxon>Aves</taxon>
        <taxon>Neognathae</taxon>
        <taxon>Neoaves</taxon>
        <taxon>Telluraves</taxon>
        <taxon>Coraciimorphae</taxon>
        <taxon>Piciformes</taxon>
        <taxon>Ramphastidae</taxon>
        <taxon>Eubucco</taxon>
    </lineage>
</organism>
<dbReference type="PANTHER" id="PTHR45832:SF22">
    <property type="entry name" value="SERINE_THREONINE-PROTEIN KINASE SAMKA-RELATED"/>
    <property type="match status" value="1"/>
</dbReference>
<name>A0A7K8XP65_9PICI</name>
<keyword evidence="6" id="KW-0418">Kinase</keyword>
<dbReference type="PANTHER" id="PTHR45832">
    <property type="entry name" value="SERINE/THREONINE-PROTEIN KINASE SAMKA-RELATED-RELATED"/>
    <property type="match status" value="1"/>
</dbReference>
<dbReference type="PROSITE" id="PS50011">
    <property type="entry name" value="PROTEIN_KINASE_DOM"/>
    <property type="match status" value="1"/>
</dbReference>
<sequence>QVAIKQIKLTNTPAECLIEGIVVLRDRKHANIVNYLESYVVGHQLWMVMEYMPGGSLSDVVNNAFLDEGQIAAICRE</sequence>
<evidence type="ECO:0000256" key="2">
    <source>
        <dbReference type="ARBA" id="ARBA00012513"/>
    </source>
</evidence>
<dbReference type="Gene3D" id="3.30.200.20">
    <property type="entry name" value="Phosphorylase Kinase, domain 1"/>
    <property type="match status" value="1"/>
</dbReference>
<keyword evidence="6" id="KW-0808">Transferase</keyword>
<comment type="caution">
    <text evidence="6">The sequence shown here is derived from an EMBL/GenBank/DDBJ whole genome shotgun (WGS) entry which is preliminary data.</text>
</comment>
<dbReference type="GO" id="GO:0005524">
    <property type="term" value="F:ATP binding"/>
    <property type="evidence" value="ECO:0007669"/>
    <property type="project" value="UniProtKB-KW"/>
</dbReference>
<dbReference type="EC" id="2.7.11.1" evidence="2"/>
<comment type="similarity">
    <text evidence="1">Belongs to the protein kinase superfamily. STE Ser/Thr protein kinase family. STE20 subfamily.</text>
</comment>
<feature type="non-terminal residue" evidence="6">
    <location>
        <position position="1"/>
    </location>
</feature>
<evidence type="ECO:0000313" key="6">
    <source>
        <dbReference type="EMBL" id="NXF92484.1"/>
    </source>
</evidence>
<evidence type="ECO:0000256" key="1">
    <source>
        <dbReference type="ARBA" id="ARBA00008874"/>
    </source>
</evidence>
<keyword evidence="3" id="KW-0547">Nucleotide-binding</keyword>
<keyword evidence="7" id="KW-1185">Reference proteome</keyword>
<feature type="non-terminal residue" evidence="6">
    <location>
        <position position="77"/>
    </location>
</feature>
<feature type="domain" description="Protein kinase" evidence="5">
    <location>
        <begin position="1"/>
        <end position="77"/>
    </location>
</feature>
<reference evidence="6 7" key="1">
    <citation type="submission" date="2019-09" db="EMBL/GenBank/DDBJ databases">
        <title>Bird 10,000 Genomes (B10K) Project - Family phase.</title>
        <authorList>
            <person name="Zhang G."/>
        </authorList>
    </citation>
    <scope>NUCLEOTIDE SEQUENCE [LARGE SCALE GENOMIC DNA]</scope>
    <source>
        <strain evidence="6">B10K-DU-001-04</strain>
        <tissue evidence="6">Muscle</tissue>
    </source>
</reference>
<dbReference type="InterPro" id="IPR000719">
    <property type="entry name" value="Prot_kinase_dom"/>
</dbReference>
<protein>
    <recommendedName>
        <fullName evidence="2">non-specific serine/threonine protein kinase</fullName>
        <ecNumber evidence="2">2.7.11.1</ecNumber>
    </recommendedName>
</protein>
<accession>A0A7K8XP65</accession>
<evidence type="ECO:0000256" key="4">
    <source>
        <dbReference type="ARBA" id="ARBA00022840"/>
    </source>
</evidence>
<evidence type="ECO:0000259" key="5">
    <source>
        <dbReference type="PROSITE" id="PS50011"/>
    </source>
</evidence>
<dbReference type="InterPro" id="IPR011009">
    <property type="entry name" value="Kinase-like_dom_sf"/>
</dbReference>
<dbReference type="SUPFAM" id="SSF56112">
    <property type="entry name" value="Protein kinase-like (PK-like)"/>
    <property type="match status" value="1"/>
</dbReference>